<proteinExistence type="predicted"/>
<evidence type="ECO:0000313" key="1">
    <source>
        <dbReference type="EMBL" id="KAJ7616136.1"/>
    </source>
</evidence>
<organism evidence="1 2">
    <name type="scientific">Roridomyces roridus</name>
    <dbReference type="NCBI Taxonomy" id="1738132"/>
    <lineage>
        <taxon>Eukaryota</taxon>
        <taxon>Fungi</taxon>
        <taxon>Dikarya</taxon>
        <taxon>Basidiomycota</taxon>
        <taxon>Agaricomycotina</taxon>
        <taxon>Agaricomycetes</taxon>
        <taxon>Agaricomycetidae</taxon>
        <taxon>Agaricales</taxon>
        <taxon>Marasmiineae</taxon>
        <taxon>Mycenaceae</taxon>
        <taxon>Roridomyces</taxon>
    </lineage>
</organism>
<dbReference type="InterPro" id="IPR032675">
    <property type="entry name" value="LRR_dom_sf"/>
</dbReference>
<dbReference type="Proteomes" id="UP001221142">
    <property type="component" value="Unassembled WGS sequence"/>
</dbReference>
<gene>
    <name evidence="1" type="ORF">FB45DRAFT_237821</name>
</gene>
<dbReference type="EMBL" id="JARKIF010000023">
    <property type="protein sequence ID" value="KAJ7616136.1"/>
    <property type="molecule type" value="Genomic_DNA"/>
</dbReference>
<dbReference type="Gene3D" id="3.80.10.10">
    <property type="entry name" value="Ribonuclease Inhibitor"/>
    <property type="match status" value="1"/>
</dbReference>
<evidence type="ECO:0000313" key="2">
    <source>
        <dbReference type="Proteomes" id="UP001221142"/>
    </source>
</evidence>
<accession>A0AAD7FF23</accession>
<reference evidence="1" key="1">
    <citation type="submission" date="2023-03" db="EMBL/GenBank/DDBJ databases">
        <title>Massive genome expansion in bonnet fungi (Mycena s.s.) driven by repeated elements and novel gene families across ecological guilds.</title>
        <authorList>
            <consortium name="Lawrence Berkeley National Laboratory"/>
            <person name="Harder C.B."/>
            <person name="Miyauchi S."/>
            <person name="Viragh M."/>
            <person name="Kuo A."/>
            <person name="Thoen E."/>
            <person name="Andreopoulos B."/>
            <person name="Lu D."/>
            <person name="Skrede I."/>
            <person name="Drula E."/>
            <person name="Henrissat B."/>
            <person name="Morin E."/>
            <person name="Kohler A."/>
            <person name="Barry K."/>
            <person name="LaButti K."/>
            <person name="Morin E."/>
            <person name="Salamov A."/>
            <person name="Lipzen A."/>
            <person name="Mereny Z."/>
            <person name="Hegedus B."/>
            <person name="Baldrian P."/>
            <person name="Stursova M."/>
            <person name="Weitz H."/>
            <person name="Taylor A."/>
            <person name="Grigoriev I.V."/>
            <person name="Nagy L.G."/>
            <person name="Martin F."/>
            <person name="Kauserud H."/>
        </authorList>
    </citation>
    <scope>NUCLEOTIDE SEQUENCE</scope>
    <source>
        <strain evidence="1">9284</strain>
    </source>
</reference>
<name>A0AAD7FF23_9AGAR</name>
<keyword evidence="2" id="KW-1185">Reference proteome</keyword>
<dbReference type="AlphaFoldDB" id="A0AAD7FF23"/>
<comment type="caution">
    <text evidence="1">The sequence shown here is derived from an EMBL/GenBank/DDBJ whole genome shotgun (WGS) entry which is preliminary data.</text>
</comment>
<sequence>MSSPTFLPPKLPPELEREIFELAAQSDPLSVLQLMLVAWRIHDWVKPLLYRVVLLQGQFVLKKVSSYPWESSSRYTSISLSILQQSVKHLYIQMAPSNVTEHVLSAASGVENLWVRTMLEESSEGRLVAALPNVRRLHCNYSLILDALDVETTPPAFSRLTHLEIFGEVDPDIWEELALIPNLTHLAVDDGWVDGPLLLDLLDRFKSLHVLIMLCWPDRPTLDLDDEGMHQLVKDPRFVRTACLDRMADWKSGALTGVDYWSRADDFLARRRAGDINALRYFIEHDAAFSN</sequence>
<protein>
    <submittedName>
        <fullName evidence="1">Uncharacterized protein</fullName>
    </submittedName>
</protein>